<dbReference type="AlphaFoldDB" id="A0A6J7EWZ7"/>
<feature type="domain" description="Type II secretion system protein GspF" evidence="11">
    <location>
        <begin position="78"/>
        <end position="201"/>
    </location>
</feature>
<evidence type="ECO:0000313" key="12">
    <source>
        <dbReference type="EMBL" id="CAB4885580.1"/>
    </source>
</evidence>
<feature type="region of interest" description="Disordered" evidence="9">
    <location>
        <begin position="1"/>
        <end position="49"/>
    </location>
</feature>
<dbReference type="InterPro" id="IPR042094">
    <property type="entry name" value="T2SS_GspF_sf"/>
</dbReference>
<evidence type="ECO:0000256" key="5">
    <source>
        <dbReference type="ARBA" id="ARBA00022519"/>
    </source>
</evidence>
<reference evidence="12" key="1">
    <citation type="submission" date="2020-05" db="EMBL/GenBank/DDBJ databases">
        <authorList>
            <person name="Chiriac C."/>
            <person name="Salcher M."/>
            <person name="Ghai R."/>
            <person name="Kavagutti S V."/>
        </authorList>
    </citation>
    <scope>NUCLEOTIDE SEQUENCE</scope>
</reference>
<keyword evidence="8 10" id="KW-0472">Membrane</keyword>
<feature type="domain" description="Type II secretion system protein GspF" evidence="11">
    <location>
        <begin position="281"/>
        <end position="400"/>
    </location>
</feature>
<dbReference type="Gene3D" id="1.20.81.30">
    <property type="entry name" value="Type II secretion system (T2SS), domain F"/>
    <property type="match status" value="2"/>
</dbReference>
<keyword evidence="4" id="KW-1003">Cell membrane</keyword>
<dbReference type="PANTHER" id="PTHR30012:SF0">
    <property type="entry name" value="TYPE II SECRETION SYSTEM PROTEIN F-RELATED"/>
    <property type="match status" value="1"/>
</dbReference>
<evidence type="ECO:0000256" key="9">
    <source>
        <dbReference type="SAM" id="MobiDB-lite"/>
    </source>
</evidence>
<dbReference type="FunFam" id="1.20.81.30:FF:000001">
    <property type="entry name" value="Type II secretion system protein F"/>
    <property type="match status" value="1"/>
</dbReference>
<feature type="transmembrane region" description="Helical" evidence="10">
    <location>
        <begin position="178"/>
        <end position="200"/>
    </location>
</feature>
<dbReference type="Pfam" id="PF00482">
    <property type="entry name" value="T2SSF"/>
    <property type="match status" value="2"/>
</dbReference>
<evidence type="ECO:0000256" key="3">
    <source>
        <dbReference type="ARBA" id="ARBA00022448"/>
    </source>
</evidence>
<evidence type="ECO:0000256" key="2">
    <source>
        <dbReference type="ARBA" id="ARBA00005745"/>
    </source>
</evidence>
<dbReference type="InterPro" id="IPR018076">
    <property type="entry name" value="T2SS_GspF_dom"/>
</dbReference>
<evidence type="ECO:0000256" key="1">
    <source>
        <dbReference type="ARBA" id="ARBA00004429"/>
    </source>
</evidence>
<dbReference type="PRINTS" id="PR00812">
    <property type="entry name" value="BCTERIALGSPF"/>
</dbReference>
<dbReference type="GO" id="GO:0005886">
    <property type="term" value="C:plasma membrane"/>
    <property type="evidence" value="ECO:0007669"/>
    <property type="project" value="UniProtKB-SubCell"/>
</dbReference>
<dbReference type="InterPro" id="IPR003004">
    <property type="entry name" value="GspF/PilC"/>
</dbReference>
<sequence>MASATGSGPSLPAKATATDAAREQLVDGESFVDRAGTASTVGTALDDDPTPEPVKVVPWYRKEYGGRRKVKPEIIMEFSRQLSSFIEAGIPLIDALEIVGLQADSDVMRDVIGEIRSAILRGASFVAAVAEHPDVFPAYYRAMVRSSGYTGNLDQVLTQLASYLERDITARRQVKSALTYPIIVLIVATAAIIAMALFVLPKFSTLYKNLGARLPLPTRILLGMTDFFTEYWPFLLLLVVAVSTAVYLLYGRSTAKPRRDPLVLKMPVLGELVHIVAIERFCRVLSALATAGVPLPEAIEVAADSTNNTVFQTKLAVVREALVRGGGLSQPSTESELFPIAARQMIAVGEKTGMLSVQLGKAASYYEREVSFRIKKATDIFEPMVILFVGGIVGFVAVAQVAAMYSIFSQIKT</sequence>
<keyword evidence="3" id="KW-0813">Transport</keyword>
<feature type="transmembrane region" description="Helical" evidence="10">
    <location>
        <begin position="231"/>
        <end position="250"/>
    </location>
</feature>
<protein>
    <submittedName>
        <fullName evidence="12">Unannotated protein</fullName>
    </submittedName>
</protein>
<name>A0A6J7EWZ7_9ZZZZ</name>
<evidence type="ECO:0000256" key="4">
    <source>
        <dbReference type="ARBA" id="ARBA00022475"/>
    </source>
</evidence>
<feature type="transmembrane region" description="Helical" evidence="10">
    <location>
        <begin position="385"/>
        <end position="408"/>
    </location>
</feature>
<dbReference type="EMBL" id="CAFBLP010000061">
    <property type="protein sequence ID" value="CAB4885580.1"/>
    <property type="molecule type" value="Genomic_DNA"/>
</dbReference>
<dbReference type="InterPro" id="IPR001992">
    <property type="entry name" value="T2SS_GspF/T4SS_PilC_CS"/>
</dbReference>
<keyword evidence="5" id="KW-0997">Cell inner membrane</keyword>
<comment type="subcellular location">
    <subcellularLocation>
        <location evidence="1">Cell inner membrane</location>
        <topology evidence="1">Multi-pass membrane protein</topology>
    </subcellularLocation>
</comment>
<keyword evidence="6 10" id="KW-0812">Transmembrane</keyword>
<evidence type="ECO:0000256" key="6">
    <source>
        <dbReference type="ARBA" id="ARBA00022692"/>
    </source>
</evidence>
<gene>
    <name evidence="12" type="ORF">UFOPK3376_02147</name>
</gene>
<dbReference type="PANTHER" id="PTHR30012">
    <property type="entry name" value="GENERAL SECRETION PATHWAY PROTEIN"/>
    <property type="match status" value="1"/>
</dbReference>
<dbReference type="PROSITE" id="PS00874">
    <property type="entry name" value="T2SP_F"/>
    <property type="match status" value="1"/>
</dbReference>
<evidence type="ECO:0000256" key="8">
    <source>
        <dbReference type="ARBA" id="ARBA00023136"/>
    </source>
</evidence>
<evidence type="ECO:0000256" key="7">
    <source>
        <dbReference type="ARBA" id="ARBA00022989"/>
    </source>
</evidence>
<accession>A0A6J7EWZ7</accession>
<keyword evidence="7 10" id="KW-1133">Transmembrane helix</keyword>
<proteinExistence type="inferred from homology"/>
<dbReference type="GO" id="GO:0015628">
    <property type="term" value="P:protein secretion by the type II secretion system"/>
    <property type="evidence" value="ECO:0007669"/>
    <property type="project" value="TreeGrafter"/>
</dbReference>
<comment type="similarity">
    <text evidence="2">Belongs to the GSP F family.</text>
</comment>
<evidence type="ECO:0000259" key="11">
    <source>
        <dbReference type="Pfam" id="PF00482"/>
    </source>
</evidence>
<evidence type="ECO:0000256" key="10">
    <source>
        <dbReference type="SAM" id="Phobius"/>
    </source>
</evidence>
<organism evidence="12">
    <name type="scientific">freshwater metagenome</name>
    <dbReference type="NCBI Taxonomy" id="449393"/>
    <lineage>
        <taxon>unclassified sequences</taxon>
        <taxon>metagenomes</taxon>
        <taxon>ecological metagenomes</taxon>
    </lineage>
</organism>